<feature type="region of interest" description="Disordered" evidence="7">
    <location>
        <begin position="98"/>
        <end position="134"/>
    </location>
</feature>
<feature type="chain" id="PRO_5044822080" description="TGF-beta family profile domain-containing protein" evidence="8">
    <location>
        <begin position="20"/>
        <end position="474"/>
    </location>
</feature>
<dbReference type="CDD" id="cd13751">
    <property type="entry name" value="TGF_beta_GDF8_like"/>
    <property type="match status" value="1"/>
</dbReference>
<dbReference type="EMBL" id="JBJQND010000019">
    <property type="protein sequence ID" value="KAL3831258.1"/>
    <property type="molecule type" value="Genomic_DNA"/>
</dbReference>
<keyword evidence="5" id="KW-1015">Disulfide bond</keyword>
<evidence type="ECO:0000256" key="7">
    <source>
        <dbReference type="SAM" id="MobiDB-lite"/>
    </source>
</evidence>
<evidence type="ECO:0000256" key="4">
    <source>
        <dbReference type="ARBA" id="ARBA00023030"/>
    </source>
</evidence>
<dbReference type="PROSITE" id="PS00250">
    <property type="entry name" value="TGF_BETA_1"/>
    <property type="match status" value="1"/>
</dbReference>
<dbReference type="PANTHER" id="PTHR11848:SF262">
    <property type="entry name" value="LD29161P"/>
    <property type="match status" value="1"/>
</dbReference>
<proteinExistence type="inferred from homology"/>
<dbReference type="InterPro" id="IPR029034">
    <property type="entry name" value="Cystine-knot_cytokine"/>
</dbReference>
<dbReference type="InterPro" id="IPR001111">
    <property type="entry name" value="TGF-b_propeptide"/>
</dbReference>
<sequence>MQIFISIIWLYLCLSLTTAIHKSQEFKETQETDLKNGQIGSNGKRYWKSKADIDPDYIDILKTKLGIKDSIAEDFYDYQYNYTEPEVETYMVTETENQVGKNDSNSEISGAKGELETNTTHESLENDTRTDNSCDNKCRMREDEKDYRLRRIKDEILRKIGFSASNMPNMTGKKIPKNPSLYRLIEQFEMQSDSPYAIEEEYYDDDDYYGNVERAYSIAQIPPGELEAPTPDSVYFEISPSVSSRKVQNATLWIYLLPHRGKPKQPIELFIYKLIPPKNKGDKVIRSPIRYKKVNSYGWHEFEVGHIVHHWLRHPDLNYGLYLQAIDKRGKAIIVTPGNAEDESYIPMLEMKTVDFHSHRVKRSYPMICTEEEKIETCCRYPLTVDFVRFGWDWVIAPTGYVANYCTGDCQYRHQDSSVFAWVVQQGPKGNIEGGGPCCTPVKMAPLALLYFDHSHTVLYTYMQRMIVLRCGCA</sequence>
<protein>
    <recommendedName>
        <fullName evidence="9">TGF-beta family profile domain-containing protein</fullName>
    </recommendedName>
</protein>
<keyword evidence="11" id="KW-1185">Reference proteome</keyword>
<evidence type="ECO:0000256" key="8">
    <source>
        <dbReference type="SAM" id="SignalP"/>
    </source>
</evidence>
<evidence type="ECO:0000259" key="9">
    <source>
        <dbReference type="PROSITE" id="PS51362"/>
    </source>
</evidence>
<dbReference type="Pfam" id="PF00019">
    <property type="entry name" value="TGF_beta"/>
    <property type="match status" value="1"/>
</dbReference>
<comment type="caution">
    <text evidence="10">The sequence shown here is derived from an EMBL/GenBank/DDBJ whole genome shotgun (WGS) entry which is preliminary data.</text>
</comment>
<keyword evidence="8" id="KW-0732">Signal</keyword>
<evidence type="ECO:0000256" key="3">
    <source>
        <dbReference type="ARBA" id="ARBA00022525"/>
    </source>
</evidence>
<dbReference type="SUPFAM" id="SSF57501">
    <property type="entry name" value="Cystine-knot cytokines"/>
    <property type="match status" value="1"/>
</dbReference>
<dbReference type="Pfam" id="PF00688">
    <property type="entry name" value="TGFb_propeptide"/>
    <property type="match status" value="1"/>
</dbReference>
<evidence type="ECO:0000256" key="6">
    <source>
        <dbReference type="RuleBase" id="RU000354"/>
    </source>
</evidence>
<feature type="domain" description="TGF-beta family profile" evidence="9">
    <location>
        <begin position="360"/>
        <end position="474"/>
    </location>
</feature>
<evidence type="ECO:0000256" key="1">
    <source>
        <dbReference type="ARBA" id="ARBA00004613"/>
    </source>
</evidence>
<feature type="compositionally biased region" description="Basic and acidic residues" evidence="7">
    <location>
        <begin position="122"/>
        <end position="134"/>
    </location>
</feature>
<dbReference type="Proteomes" id="UP001634394">
    <property type="component" value="Unassembled WGS sequence"/>
</dbReference>
<dbReference type="GO" id="GO:0005576">
    <property type="term" value="C:extracellular region"/>
    <property type="evidence" value="ECO:0007669"/>
    <property type="project" value="UniProtKB-SubCell"/>
</dbReference>
<dbReference type="Gene3D" id="2.10.90.10">
    <property type="entry name" value="Cystine-knot cytokines"/>
    <property type="match status" value="1"/>
</dbReference>
<dbReference type="InterPro" id="IPR001839">
    <property type="entry name" value="TGF-b_C"/>
</dbReference>
<gene>
    <name evidence="10" type="ORF">ACJMK2_023032</name>
</gene>
<feature type="compositionally biased region" description="Polar residues" evidence="7">
    <location>
        <begin position="98"/>
        <end position="108"/>
    </location>
</feature>
<dbReference type="GO" id="GO:0008083">
    <property type="term" value="F:growth factor activity"/>
    <property type="evidence" value="ECO:0007669"/>
    <property type="project" value="UniProtKB-KW"/>
</dbReference>
<dbReference type="PANTHER" id="PTHR11848">
    <property type="entry name" value="TGF-BETA FAMILY"/>
    <property type="match status" value="1"/>
</dbReference>
<dbReference type="AlphaFoldDB" id="A0ABD3T4H6"/>
<evidence type="ECO:0000256" key="5">
    <source>
        <dbReference type="ARBA" id="ARBA00023157"/>
    </source>
</evidence>
<reference evidence="10 11" key="1">
    <citation type="submission" date="2024-11" db="EMBL/GenBank/DDBJ databases">
        <title>Chromosome-level genome assembly of the freshwater bivalve Anodonta woodiana.</title>
        <authorList>
            <person name="Chen X."/>
        </authorList>
    </citation>
    <scope>NUCLEOTIDE SEQUENCE [LARGE SCALE GENOMIC DNA]</scope>
    <source>
        <strain evidence="10">MN2024</strain>
        <tissue evidence="10">Gills</tissue>
    </source>
</reference>
<dbReference type="SMART" id="SM00204">
    <property type="entry name" value="TGFB"/>
    <property type="match status" value="1"/>
</dbReference>
<organism evidence="10 11">
    <name type="scientific">Sinanodonta woodiana</name>
    <name type="common">Chinese pond mussel</name>
    <name type="synonym">Anodonta woodiana</name>
    <dbReference type="NCBI Taxonomy" id="1069815"/>
    <lineage>
        <taxon>Eukaryota</taxon>
        <taxon>Metazoa</taxon>
        <taxon>Spiralia</taxon>
        <taxon>Lophotrochozoa</taxon>
        <taxon>Mollusca</taxon>
        <taxon>Bivalvia</taxon>
        <taxon>Autobranchia</taxon>
        <taxon>Heteroconchia</taxon>
        <taxon>Palaeoheterodonta</taxon>
        <taxon>Unionida</taxon>
        <taxon>Unionoidea</taxon>
        <taxon>Unionidae</taxon>
        <taxon>Unioninae</taxon>
        <taxon>Sinanodonta</taxon>
    </lineage>
</organism>
<evidence type="ECO:0000313" key="10">
    <source>
        <dbReference type="EMBL" id="KAL3831258.1"/>
    </source>
</evidence>
<dbReference type="Gene3D" id="2.60.120.970">
    <property type="match status" value="1"/>
</dbReference>
<comment type="similarity">
    <text evidence="2 6">Belongs to the TGF-beta family.</text>
</comment>
<evidence type="ECO:0000256" key="2">
    <source>
        <dbReference type="ARBA" id="ARBA00006656"/>
    </source>
</evidence>
<comment type="subcellular location">
    <subcellularLocation>
        <location evidence="1">Secreted</location>
    </subcellularLocation>
</comment>
<keyword evidence="3" id="KW-0964">Secreted</keyword>
<name>A0ABD3T4H6_SINWO</name>
<evidence type="ECO:0000313" key="11">
    <source>
        <dbReference type="Proteomes" id="UP001634394"/>
    </source>
</evidence>
<dbReference type="PROSITE" id="PS51362">
    <property type="entry name" value="TGF_BETA_2"/>
    <property type="match status" value="1"/>
</dbReference>
<accession>A0ABD3T4H6</accession>
<dbReference type="InterPro" id="IPR015615">
    <property type="entry name" value="TGF-beta-rel"/>
</dbReference>
<dbReference type="InterPro" id="IPR017948">
    <property type="entry name" value="TGFb_CS"/>
</dbReference>
<feature type="signal peptide" evidence="8">
    <location>
        <begin position="1"/>
        <end position="19"/>
    </location>
</feature>
<keyword evidence="4 6" id="KW-0339">Growth factor</keyword>